<sequence length="94" mass="10176">MIVRSSAVVEVAEANVPCFLSAGCHVIGARRISKVDTVTPKNLANKQFIGGSLSFPPCESSFHAGLWQDSESNLQGPIYHTFVQSLKVVLNMKD</sequence>
<gene>
    <name evidence="1" type="ORF">PLEPLA_LOCUS636</name>
</gene>
<evidence type="ECO:0000313" key="2">
    <source>
        <dbReference type="Proteomes" id="UP001153269"/>
    </source>
</evidence>
<dbReference type="Proteomes" id="UP001153269">
    <property type="component" value="Unassembled WGS sequence"/>
</dbReference>
<dbReference type="AlphaFoldDB" id="A0A9N7THB1"/>
<accession>A0A9N7THB1</accession>
<evidence type="ECO:0000313" key="1">
    <source>
        <dbReference type="EMBL" id="CAB1412940.1"/>
    </source>
</evidence>
<reference evidence="1" key="1">
    <citation type="submission" date="2020-03" db="EMBL/GenBank/DDBJ databases">
        <authorList>
            <person name="Weist P."/>
        </authorList>
    </citation>
    <scope>NUCLEOTIDE SEQUENCE</scope>
</reference>
<keyword evidence="2" id="KW-1185">Reference proteome</keyword>
<protein>
    <submittedName>
        <fullName evidence="1">Uncharacterized protein</fullName>
    </submittedName>
</protein>
<organism evidence="1 2">
    <name type="scientific">Pleuronectes platessa</name>
    <name type="common">European plaice</name>
    <dbReference type="NCBI Taxonomy" id="8262"/>
    <lineage>
        <taxon>Eukaryota</taxon>
        <taxon>Metazoa</taxon>
        <taxon>Chordata</taxon>
        <taxon>Craniata</taxon>
        <taxon>Vertebrata</taxon>
        <taxon>Euteleostomi</taxon>
        <taxon>Actinopterygii</taxon>
        <taxon>Neopterygii</taxon>
        <taxon>Teleostei</taxon>
        <taxon>Neoteleostei</taxon>
        <taxon>Acanthomorphata</taxon>
        <taxon>Carangaria</taxon>
        <taxon>Pleuronectiformes</taxon>
        <taxon>Pleuronectoidei</taxon>
        <taxon>Pleuronectidae</taxon>
        <taxon>Pleuronectes</taxon>
    </lineage>
</organism>
<proteinExistence type="predicted"/>
<dbReference type="EMBL" id="CADEAL010000026">
    <property type="protein sequence ID" value="CAB1412940.1"/>
    <property type="molecule type" value="Genomic_DNA"/>
</dbReference>
<comment type="caution">
    <text evidence="1">The sequence shown here is derived from an EMBL/GenBank/DDBJ whole genome shotgun (WGS) entry which is preliminary data.</text>
</comment>
<name>A0A9N7THB1_PLEPL</name>
<dbReference type="PROSITE" id="PS51257">
    <property type="entry name" value="PROKAR_LIPOPROTEIN"/>
    <property type="match status" value="1"/>
</dbReference>